<proteinExistence type="predicted"/>
<accession>D2PTT5</accession>
<dbReference type="RefSeq" id="WP_012921772.1">
    <property type="nucleotide sequence ID" value="NC_013729.1"/>
</dbReference>
<dbReference type="Gene3D" id="2.60.40.2230">
    <property type="entry name" value="Uncharacterised protein YcnI-like PF07987, DUF1775"/>
    <property type="match status" value="1"/>
</dbReference>
<dbReference type="HOGENOM" id="CLU_087540_1_0_11"/>
<keyword evidence="2" id="KW-0472">Membrane</keyword>
<dbReference type="AlphaFoldDB" id="D2PTT5"/>
<reference evidence="5" key="1">
    <citation type="submission" date="2009-09" db="EMBL/GenBank/DDBJ databases">
        <title>The complete genome of Kribbella flavida DSM 17836.</title>
        <authorList>
            <consortium name="US DOE Joint Genome Institute (JGI-PGF)"/>
            <person name="Lucas S."/>
            <person name="Copeland A."/>
            <person name="Lapidus A."/>
            <person name="Glavina del Rio T."/>
            <person name="Dalin E."/>
            <person name="Tice H."/>
            <person name="Bruce D."/>
            <person name="Goodwin L."/>
            <person name="Pitluck S."/>
            <person name="Kyrpides N."/>
            <person name="Mavromatis K."/>
            <person name="Ivanova N."/>
            <person name="Saunders E."/>
            <person name="Brettin T."/>
            <person name="Detter J.C."/>
            <person name="Han C."/>
            <person name="Larimer F."/>
            <person name="Land M."/>
            <person name="Hauser L."/>
            <person name="Markowitz V."/>
            <person name="Cheng J.-F."/>
            <person name="Hugenholtz P."/>
            <person name="Woyke T."/>
            <person name="Wu D."/>
            <person name="Pukall R."/>
            <person name="Klenk H.-P."/>
            <person name="Eisen J.A."/>
        </authorList>
    </citation>
    <scope>NUCLEOTIDE SEQUENCE [LARGE SCALE GENOMIC DNA]</scope>
    <source>
        <strain evidence="5">DSM 17836 / JCM 10339 / NBRC 14399</strain>
    </source>
</reference>
<keyword evidence="2" id="KW-0812">Transmembrane</keyword>
<dbReference type="InterPro" id="IPR012533">
    <property type="entry name" value="YcnI-copper_dom"/>
</dbReference>
<keyword evidence="5" id="KW-1185">Reference proteome</keyword>
<protein>
    <recommendedName>
        <fullName evidence="3">YncI copper-binding domain-containing protein</fullName>
    </recommendedName>
</protein>
<dbReference type="InterPro" id="IPR038507">
    <property type="entry name" value="YcnI-like_sf"/>
</dbReference>
<dbReference type="OrthoDB" id="9810871at2"/>
<evidence type="ECO:0000256" key="2">
    <source>
        <dbReference type="SAM" id="Phobius"/>
    </source>
</evidence>
<sequence length="259" mass="26992">MRRDEVRSTRVRSGGGGHPLRTWARRVVQAGVGGLVLGVGVAAPASAHVIVTPTTTAAGAHAVLEFSVGHGCKGSPTTRISIQMPAEIMSVSPTRSALWKVEKAMEKLDPPRTDAHGNEIAQRVASVTFSTATALPEGQREVFQLAVQLPETEGTKLVFPTIQTCQRGESAWIEVPQEGQEIAELDLPAPGFVVSKAGADDHRGASSTAATAGDSHDAESPARAQETNSGRLLPFAALAAGVIGCVLGGAALVRQRRQT</sequence>
<feature type="domain" description="YncI copper-binding" evidence="3">
    <location>
        <begin position="48"/>
        <end position="192"/>
    </location>
</feature>
<dbReference type="STRING" id="479435.Kfla_4173"/>
<dbReference type="Pfam" id="PF07987">
    <property type="entry name" value="DUF1775"/>
    <property type="match status" value="1"/>
</dbReference>
<reference evidence="4 5" key="2">
    <citation type="journal article" date="2010" name="Stand. Genomic Sci.">
        <title>Complete genome sequence of Kribbella flavida type strain (IFO 14399).</title>
        <authorList>
            <person name="Pukall R."/>
            <person name="Lapidus A."/>
            <person name="Glavina Del Rio T."/>
            <person name="Copeland A."/>
            <person name="Tice H."/>
            <person name="Cheng J.-F."/>
            <person name="Lucas S."/>
            <person name="Chen F."/>
            <person name="Nolan M."/>
            <person name="LaButti K."/>
            <person name="Pati A."/>
            <person name="Ivanova N."/>
            <person name="Mavrommatis K."/>
            <person name="Mikhailova N."/>
            <person name="Pitluck S."/>
            <person name="Bruce D."/>
            <person name="Goodwin L."/>
            <person name="Land M."/>
            <person name="Hauser L."/>
            <person name="Chang Y.-J."/>
            <person name="Jeffries C.D."/>
            <person name="Chen A."/>
            <person name="Palaniappan K."/>
            <person name="Chain P."/>
            <person name="Rohde M."/>
            <person name="Goeker M."/>
            <person name="Bristow J."/>
            <person name="Eisen J.A."/>
            <person name="Markowitz V."/>
            <person name="Hugenholtz P."/>
            <person name="Kyrpides N.C."/>
            <person name="Klenk H.-P."/>
            <person name="Brettin T."/>
        </authorList>
    </citation>
    <scope>NUCLEOTIDE SEQUENCE [LARGE SCALE GENOMIC DNA]</scope>
    <source>
        <strain evidence="5">DSM 17836 / JCM 10339 / NBRC 14399</strain>
    </source>
</reference>
<evidence type="ECO:0000256" key="1">
    <source>
        <dbReference type="SAM" id="MobiDB-lite"/>
    </source>
</evidence>
<feature type="region of interest" description="Disordered" evidence="1">
    <location>
        <begin position="194"/>
        <end position="227"/>
    </location>
</feature>
<organism evidence="4 5">
    <name type="scientific">Kribbella flavida (strain DSM 17836 / JCM 10339 / NBRC 14399)</name>
    <dbReference type="NCBI Taxonomy" id="479435"/>
    <lineage>
        <taxon>Bacteria</taxon>
        <taxon>Bacillati</taxon>
        <taxon>Actinomycetota</taxon>
        <taxon>Actinomycetes</taxon>
        <taxon>Propionibacteriales</taxon>
        <taxon>Kribbellaceae</taxon>
        <taxon>Kribbella</taxon>
    </lineage>
</organism>
<evidence type="ECO:0000259" key="3">
    <source>
        <dbReference type="Pfam" id="PF07987"/>
    </source>
</evidence>
<dbReference type="KEGG" id="kfl:Kfla_4173"/>
<dbReference type="eggNOG" id="COG4549">
    <property type="taxonomic scope" value="Bacteria"/>
</dbReference>
<feature type="region of interest" description="Disordered" evidence="1">
    <location>
        <begin position="1"/>
        <end position="20"/>
    </location>
</feature>
<dbReference type="Proteomes" id="UP000007967">
    <property type="component" value="Chromosome"/>
</dbReference>
<gene>
    <name evidence="4" type="ordered locus">Kfla_4173</name>
</gene>
<keyword evidence="2" id="KW-1133">Transmembrane helix</keyword>
<dbReference type="CDD" id="cd08545">
    <property type="entry name" value="YcnI_like"/>
    <property type="match status" value="1"/>
</dbReference>
<evidence type="ECO:0000313" key="4">
    <source>
        <dbReference type="EMBL" id="ADB33218.1"/>
    </source>
</evidence>
<name>D2PTT5_KRIFD</name>
<evidence type="ECO:0000313" key="5">
    <source>
        <dbReference type="Proteomes" id="UP000007967"/>
    </source>
</evidence>
<dbReference type="EMBL" id="CP001736">
    <property type="protein sequence ID" value="ADB33218.1"/>
    <property type="molecule type" value="Genomic_DNA"/>
</dbReference>
<feature type="transmembrane region" description="Helical" evidence="2">
    <location>
        <begin position="232"/>
        <end position="253"/>
    </location>
</feature>